<sequence>MPPAKKETNIINALFSGLPTTSTFN</sequence>
<feature type="non-terminal residue" evidence="1">
    <location>
        <position position="25"/>
    </location>
</feature>
<accession>A0A382G901</accession>
<name>A0A382G901_9ZZZZ</name>
<protein>
    <submittedName>
        <fullName evidence="1">Uncharacterized protein</fullName>
    </submittedName>
</protein>
<organism evidence="1">
    <name type="scientific">marine metagenome</name>
    <dbReference type="NCBI Taxonomy" id="408172"/>
    <lineage>
        <taxon>unclassified sequences</taxon>
        <taxon>metagenomes</taxon>
        <taxon>ecological metagenomes</taxon>
    </lineage>
</organism>
<proteinExistence type="predicted"/>
<evidence type="ECO:0000313" key="1">
    <source>
        <dbReference type="EMBL" id="SVB71084.1"/>
    </source>
</evidence>
<reference evidence="1" key="1">
    <citation type="submission" date="2018-05" db="EMBL/GenBank/DDBJ databases">
        <authorList>
            <person name="Lanie J.A."/>
            <person name="Ng W.-L."/>
            <person name="Kazmierczak K.M."/>
            <person name="Andrzejewski T.M."/>
            <person name="Davidsen T.M."/>
            <person name="Wayne K.J."/>
            <person name="Tettelin H."/>
            <person name="Glass J.I."/>
            <person name="Rusch D."/>
            <person name="Podicherti R."/>
            <person name="Tsui H.-C.T."/>
            <person name="Winkler M.E."/>
        </authorList>
    </citation>
    <scope>NUCLEOTIDE SEQUENCE</scope>
</reference>
<gene>
    <name evidence="1" type="ORF">METZ01_LOCUS223938</name>
</gene>
<dbReference type="EMBL" id="UINC01053947">
    <property type="protein sequence ID" value="SVB71084.1"/>
    <property type="molecule type" value="Genomic_DNA"/>
</dbReference>
<dbReference type="AlphaFoldDB" id="A0A382G901"/>